<protein>
    <recommendedName>
        <fullName evidence="2">NB-ARC domain-containing protein</fullName>
    </recommendedName>
</protein>
<dbReference type="Gene3D" id="3.40.50.300">
    <property type="entry name" value="P-loop containing nucleotide triphosphate hydrolases"/>
    <property type="match status" value="1"/>
</dbReference>
<dbReference type="InterPro" id="IPR050905">
    <property type="entry name" value="Plant_NBS-LRR"/>
</dbReference>
<dbReference type="InterPro" id="IPR002182">
    <property type="entry name" value="NB-ARC"/>
</dbReference>
<dbReference type="AlphaFoldDB" id="A0A9W7GWV4"/>
<comment type="caution">
    <text evidence="3">The sequence shown here is derived from an EMBL/GenBank/DDBJ whole genome shotgun (WGS) entry which is preliminary data.</text>
</comment>
<accession>A0A9W7GWV4</accession>
<keyword evidence="4" id="KW-1185">Reference proteome</keyword>
<evidence type="ECO:0000313" key="3">
    <source>
        <dbReference type="EMBL" id="GMI65516.1"/>
    </source>
</evidence>
<keyword evidence="1" id="KW-0611">Plant defense</keyword>
<evidence type="ECO:0000313" key="4">
    <source>
        <dbReference type="Proteomes" id="UP001165190"/>
    </source>
</evidence>
<reference evidence="3" key="1">
    <citation type="submission" date="2023-05" db="EMBL/GenBank/DDBJ databases">
        <title>Genome and transcriptome analyses reveal genes involved in the formation of fine ridges on petal epidermal cells in Hibiscus trionum.</title>
        <authorList>
            <person name="Koshimizu S."/>
            <person name="Masuda S."/>
            <person name="Ishii T."/>
            <person name="Shirasu K."/>
            <person name="Hoshino A."/>
            <person name="Arita M."/>
        </authorList>
    </citation>
    <scope>NUCLEOTIDE SEQUENCE</scope>
    <source>
        <strain evidence="3">Hamamatsu line</strain>
    </source>
</reference>
<name>A0A9W7GWV4_HIBTR</name>
<dbReference type="OrthoDB" id="992748at2759"/>
<dbReference type="InterPro" id="IPR027417">
    <property type="entry name" value="P-loop_NTPase"/>
</dbReference>
<dbReference type="GO" id="GO:0043531">
    <property type="term" value="F:ADP binding"/>
    <property type="evidence" value="ECO:0007669"/>
    <property type="project" value="InterPro"/>
</dbReference>
<dbReference type="PANTHER" id="PTHR33463">
    <property type="entry name" value="NB-ARC DOMAIN-CONTAINING PROTEIN-RELATED"/>
    <property type="match status" value="1"/>
</dbReference>
<organism evidence="3 4">
    <name type="scientific">Hibiscus trionum</name>
    <name type="common">Flower of an hour</name>
    <dbReference type="NCBI Taxonomy" id="183268"/>
    <lineage>
        <taxon>Eukaryota</taxon>
        <taxon>Viridiplantae</taxon>
        <taxon>Streptophyta</taxon>
        <taxon>Embryophyta</taxon>
        <taxon>Tracheophyta</taxon>
        <taxon>Spermatophyta</taxon>
        <taxon>Magnoliopsida</taxon>
        <taxon>eudicotyledons</taxon>
        <taxon>Gunneridae</taxon>
        <taxon>Pentapetalae</taxon>
        <taxon>rosids</taxon>
        <taxon>malvids</taxon>
        <taxon>Malvales</taxon>
        <taxon>Malvaceae</taxon>
        <taxon>Malvoideae</taxon>
        <taxon>Hibiscus</taxon>
    </lineage>
</organism>
<evidence type="ECO:0000256" key="1">
    <source>
        <dbReference type="ARBA" id="ARBA00022821"/>
    </source>
</evidence>
<feature type="domain" description="NB-ARC" evidence="2">
    <location>
        <begin position="149"/>
        <end position="201"/>
    </location>
</feature>
<proteinExistence type="predicted"/>
<gene>
    <name evidence="3" type="ORF">HRI_000220900</name>
</gene>
<dbReference type="EMBL" id="BSYR01000003">
    <property type="protein sequence ID" value="GMI65516.1"/>
    <property type="molecule type" value="Genomic_DNA"/>
</dbReference>
<sequence length="202" mass="23142">MAEIVAPILDVIKSIGRTTSKYLKYQKKFTGYIDSFKQAQADLKAKEADILQQLKDEHRFGKMPKQEVQRWLMKAEETFAHAQHVEHKVGKAKSLFRSCLGKLLDETTRAFKEVHAEGHFSGSLVVNDPSTVCVNLPALEVVGVTDVRKEIYQYLMVTEVEMTGVCRMGEIDKTTIMKDVHNRLLKESEFRKIIWVTVSQRL</sequence>
<dbReference type="Pfam" id="PF00931">
    <property type="entry name" value="NB-ARC"/>
    <property type="match status" value="1"/>
</dbReference>
<dbReference type="Proteomes" id="UP001165190">
    <property type="component" value="Unassembled WGS sequence"/>
</dbReference>
<evidence type="ECO:0000259" key="2">
    <source>
        <dbReference type="Pfam" id="PF00931"/>
    </source>
</evidence>
<dbReference type="PANTHER" id="PTHR33463:SF217">
    <property type="entry name" value="DISEASE RESISTANCE PROTEIN RPS2-LIKE"/>
    <property type="match status" value="1"/>
</dbReference>